<keyword evidence="1" id="KW-0472">Membrane</keyword>
<keyword evidence="1" id="KW-0812">Transmembrane</keyword>
<accession>A0A7T7XQ53</accession>
<evidence type="ECO:0000256" key="1">
    <source>
        <dbReference type="SAM" id="Phobius"/>
    </source>
</evidence>
<dbReference type="Proteomes" id="UP000595917">
    <property type="component" value="Chromosome"/>
</dbReference>
<reference evidence="2" key="1">
    <citation type="submission" date="2021-01" db="EMBL/GenBank/DDBJ databases">
        <title>Description of Breznakiella homolactica.</title>
        <authorList>
            <person name="Song Y."/>
            <person name="Brune A."/>
        </authorList>
    </citation>
    <scope>NUCLEOTIDE SEQUENCE</scope>
    <source>
        <strain evidence="2">RmG30</strain>
    </source>
</reference>
<dbReference type="RefSeq" id="WP_215627652.1">
    <property type="nucleotide sequence ID" value="NZ_CP067089.2"/>
</dbReference>
<evidence type="ECO:0000313" key="2">
    <source>
        <dbReference type="EMBL" id="QQO10348.1"/>
    </source>
</evidence>
<name>A0A7T7XQ53_9SPIR</name>
<protein>
    <submittedName>
        <fullName evidence="2">Uncharacterized protein</fullName>
    </submittedName>
</protein>
<gene>
    <name evidence="2" type="ORF">JFL75_05365</name>
</gene>
<dbReference type="AlphaFoldDB" id="A0A7T7XQ53"/>
<sequence length="234" mass="28054">MDEIKKITNTLLPGFLLVFFLTGSLFLILIYSYIKIIKYDFIFNNYDLLDSNQSIEKFIFILCFILGLIIFGIRNLGFQYYRSIWKIQKRKQKKRGIVQKIIFYLFRKGTLVEECLKMKRDIYDNNQHEWLNKSNNPEKEIWVHAQKIAKTKHSIYTFYYLSEVFQNLDTMLFLTAFIILFFNIYNLIFQISMTIIVSSLIFIFVIISFHCFCKAISTSFAQRFIFEVEIALKQ</sequence>
<proteinExistence type="predicted"/>
<organism evidence="2 3">
    <name type="scientific">Breznakiella homolactica</name>
    <dbReference type="NCBI Taxonomy" id="2798577"/>
    <lineage>
        <taxon>Bacteria</taxon>
        <taxon>Pseudomonadati</taxon>
        <taxon>Spirochaetota</taxon>
        <taxon>Spirochaetia</taxon>
        <taxon>Spirochaetales</taxon>
        <taxon>Breznakiellaceae</taxon>
        <taxon>Breznakiella</taxon>
    </lineage>
</organism>
<dbReference type="EMBL" id="CP067089">
    <property type="protein sequence ID" value="QQO10348.1"/>
    <property type="molecule type" value="Genomic_DNA"/>
</dbReference>
<keyword evidence="1" id="KW-1133">Transmembrane helix</keyword>
<feature type="transmembrane region" description="Helical" evidence="1">
    <location>
        <begin position="58"/>
        <end position="81"/>
    </location>
</feature>
<keyword evidence="3" id="KW-1185">Reference proteome</keyword>
<feature type="transmembrane region" description="Helical" evidence="1">
    <location>
        <begin position="12"/>
        <end position="34"/>
    </location>
</feature>
<feature type="transmembrane region" description="Helical" evidence="1">
    <location>
        <begin position="195"/>
        <end position="213"/>
    </location>
</feature>
<dbReference type="KEGG" id="bhc:JFL75_05365"/>
<evidence type="ECO:0000313" key="3">
    <source>
        <dbReference type="Proteomes" id="UP000595917"/>
    </source>
</evidence>